<keyword evidence="3" id="KW-1185">Reference proteome</keyword>
<dbReference type="EMBL" id="WHWC01000005">
    <property type="protein sequence ID" value="KAG8383100.1"/>
    <property type="molecule type" value="Genomic_DNA"/>
</dbReference>
<evidence type="ECO:0000313" key="3">
    <source>
        <dbReference type="Proteomes" id="UP000826271"/>
    </source>
</evidence>
<organism evidence="2 3">
    <name type="scientific">Buddleja alternifolia</name>
    <dbReference type="NCBI Taxonomy" id="168488"/>
    <lineage>
        <taxon>Eukaryota</taxon>
        <taxon>Viridiplantae</taxon>
        <taxon>Streptophyta</taxon>
        <taxon>Embryophyta</taxon>
        <taxon>Tracheophyta</taxon>
        <taxon>Spermatophyta</taxon>
        <taxon>Magnoliopsida</taxon>
        <taxon>eudicotyledons</taxon>
        <taxon>Gunneridae</taxon>
        <taxon>Pentapetalae</taxon>
        <taxon>asterids</taxon>
        <taxon>lamiids</taxon>
        <taxon>Lamiales</taxon>
        <taxon>Scrophulariaceae</taxon>
        <taxon>Buddlejeae</taxon>
        <taxon>Buddleja</taxon>
    </lineage>
</organism>
<feature type="region of interest" description="Disordered" evidence="1">
    <location>
        <begin position="1"/>
        <end position="23"/>
    </location>
</feature>
<dbReference type="PANTHER" id="PTHR34539">
    <property type="entry name" value="T6J4.11 PROTEIN"/>
    <property type="match status" value="1"/>
</dbReference>
<feature type="region of interest" description="Disordered" evidence="1">
    <location>
        <begin position="57"/>
        <end position="89"/>
    </location>
</feature>
<dbReference type="Proteomes" id="UP000826271">
    <property type="component" value="Unassembled WGS sequence"/>
</dbReference>
<proteinExistence type="predicted"/>
<comment type="caution">
    <text evidence="2">The sequence shown here is derived from an EMBL/GenBank/DDBJ whole genome shotgun (WGS) entry which is preliminary data.</text>
</comment>
<dbReference type="PANTHER" id="PTHR34539:SF3">
    <property type="entry name" value="NAC DOMAIN-CONTAINING PROTEIN"/>
    <property type="match status" value="1"/>
</dbReference>
<reference evidence="2" key="1">
    <citation type="submission" date="2019-10" db="EMBL/GenBank/DDBJ databases">
        <authorList>
            <person name="Zhang R."/>
            <person name="Pan Y."/>
            <person name="Wang J."/>
            <person name="Ma R."/>
            <person name="Yu S."/>
        </authorList>
    </citation>
    <scope>NUCLEOTIDE SEQUENCE</scope>
    <source>
        <strain evidence="2">LA-IB0</strain>
        <tissue evidence="2">Leaf</tissue>
    </source>
</reference>
<accession>A0AAV6XVS7</accession>
<feature type="compositionally biased region" description="Low complexity" evidence="1">
    <location>
        <begin position="57"/>
        <end position="66"/>
    </location>
</feature>
<evidence type="ECO:0000256" key="1">
    <source>
        <dbReference type="SAM" id="MobiDB-lite"/>
    </source>
</evidence>
<protein>
    <recommendedName>
        <fullName evidence="4">Transcription factor Iwr1 domain-containing protein</fullName>
    </recommendedName>
</protein>
<gene>
    <name evidence="2" type="ORF">BUALT_Bualt05G0149600</name>
</gene>
<dbReference type="AlphaFoldDB" id="A0AAV6XVS7"/>
<name>A0AAV6XVS7_9LAMI</name>
<evidence type="ECO:0008006" key="4">
    <source>
        <dbReference type="Google" id="ProtNLM"/>
    </source>
</evidence>
<evidence type="ECO:0000313" key="2">
    <source>
        <dbReference type="EMBL" id="KAG8383100.1"/>
    </source>
</evidence>
<sequence length="159" mass="18431">MAETQPKRLREESHVENIEFDDSKRQKQYNNIFSLLDEEEEERETTQDFSSIFTTLEQELSSSTTSPPCTAEEEAAHHQQIPTAGHSEDVTSVIRHLLEASDDELGIPNVEDNDNKLEINSAENFSNFDFSDNYYDNCLWEIEDVDASYYNVMQSELYM</sequence>